<feature type="transmembrane region" description="Helical" evidence="1">
    <location>
        <begin position="59"/>
        <end position="81"/>
    </location>
</feature>
<keyword evidence="1" id="KW-1133">Transmembrane helix</keyword>
<feature type="transmembrane region" description="Helical" evidence="1">
    <location>
        <begin position="16"/>
        <end position="38"/>
    </location>
</feature>
<name>A0A0A9DSK9_ARUDO</name>
<dbReference type="AlphaFoldDB" id="A0A0A9DSK9"/>
<dbReference type="EMBL" id="GBRH01206336">
    <property type="protein sequence ID" value="JAD91559.1"/>
    <property type="molecule type" value="Transcribed_RNA"/>
</dbReference>
<evidence type="ECO:0000256" key="1">
    <source>
        <dbReference type="SAM" id="Phobius"/>
    </source>
</evidence>
<feature type="transmembrane region" description="Helical" evidence="1">
    <location>
        <begin position="101"/>
        <end position="120"/>
    </location>
</feature>
<proteinExistence type="predicted"/>
<reference evidence="2" key="1">
    <citation type="submission" date="2014-09" db="EMBL/GenBank/DDBJ databases">
        <authorList>
            <person name="Magalhaes I.L.F."/>
            <person name="Oliveira U."/>
            <person name="Santos F.R."/>
            <person name="Vidigal T.H.D.A."/>
            <person name="Brescovit A.D."/>
            <person name="Santos A.J."/>
        </authorList>
    </citation>
    <scope>NUCLEOTIDE SEQUENCE</scope>
    <source>
        <tissue evidence="2">Shoot tissue taken approximately 20 cm above the soil surface</tissue>
    </source>
</reference>
<protein>
    <submittedName>
        <fullName evidence="2">Uncharacterized protein</fullName>
    </submittedName>
</protein>
<keyword evidence="1" id="KW-0812">Transmembrane</keyword>
<evidence type="ECO:0000313" key="2">
    <source>
        <dbReference type="EMBL" id="JAD91559.1"/>
    </source>
</evidence>
<accession>A0A0A9DSK9</accession>
<reference evidence="2" key="2">
    <citation type="journal article" date="2015" name="Data Brief">
        <title>Shoot transcriptome of the giant reed, Arundo donax.</title>
        <authorList>
            <person name="Barrero R.A."/>
            <person name="Guerrero F.D."/>
            <person name="Moolhuijzen P."/>
            <person name="Goolsby J.A."/>
            <person name="Tidwell J."/>
            <person name="Bellgard S.E."/>
            <person name="Bellgard M.I."/>
        </authorList>
    </citation>
    <scope>NUCLEOTIDE SEQUENCE</scope>
    <source>
        <tissue evidence="2">Shoot tissue taken approximately 20 cm above the soil surface</tissue>
    </source>
</reference>
<keyword evidence="1" id="KW-0472">Membrane</keyword>
<organism evidence="2">
    <name type="scientific">Arundo donax</name>
    <name type="common">Giant reed</name>
    <name type="synonym">Donax arundinaceus</name>
    <dbReference type="NCBI Taxonomy" id="35708"/>
    <lineage>
        <taxon>Eukaryota</taxon>
        <taxon>Viridiplantae</taxon>
        <taxon>Streptophyta</taxon>
        <taxon>Embryophyta</taxon>
        <taxon>Tracheophyta</taxon>
        <taxon>Spermatophyta</taxon>
        <taxon>Magnoliopsida</taxon>
        <taxon>Liliopsida</taxon>
        <taxon>Poales</taxon>
        <taxon>Poaceae</taxon>
        <taxon>PACMAD clade</taxon>
        <taxon>Arundinoideae</taxon>
        <taxon>Arundineae</taxon>
        <taxon>Arundo</taxon>
    </lineage>
</organism>
<sequence>MVTYYATKNAVRKIKLINIAILACLHSSNIYIIDRLSISDCLRSQKKRTSLWSCQSTPHMMMLLRMLLIDLVWTILLKFGLHNTTRFLTNPNLTTSNTEVLITSPTCYIIIIRCVTYYIMRYWTSLCLNWKV</sequence>